<evidence type="ECO:0000256" key="4">
    <source>
        <dbReference type="SAM" id="MobiDB-lite"/>
    </source>
</evidence>
<keyword evidence="3" id="KW-0106">Calcium</keyword>
<dbReference type="Pfam" id="PF13499">
    <property type="entry name" value="EF-hand_7"/>
    <property type="match status" value="2"/>
</dbReference>
<dbReference type="Gene3D" id="1.10.238.10">
    <property type="entry name" value="EF-hand"/>
    <property type="match status" value="2"/>
</dbReference>
<dbReference type="Proteomes" id="UP001431209">
    <property type="component" value="Unassembled WGS sequence"/>
</dbReference>
<dbReference type="GO" id="GO:0016460">
    <property type="term" value="C:myosin II complex"/>
    <property type="evidence" value="ECO:0007669"/>
    <property type="project" value="TreeGrafter"/>
</dbReference>
<dbReference type="PROSITE" id="PS50222">
    <property type="entry name" value="EF_HAND_2"/>
    <property type="match status" value="3"/>
</dbReference>
<accession>A0AAW2YLI1</accession>
<sequence>MSKYSYPSVQNRGIRSKKQASFQLNDEQRQEITEAFDLFDQDKNGFIDAHEMKVAMRALGFEVKKEEVVSLMKSYDNEESGQVSKSDFLDVSKLPTLVFNSTLIVTKKLSERDPVEEIRKAFSLFDEDKTGKISLKNLKKIAREIGETMSEDELQAMIDEFDKDQDGMISEKEFLDIMLNSDDY</sequence>
<evidence type="ECO:0000313" key="7">
    <source>
        <dbReference type="Proteomes" id="UP001431209"/>
    </source>
</evidence>
<dbReference type="InterPro" id="IPR011992">
    <property type="entry name" value="EF-hand-dom_pair"/>
</dbReference>
<dbReference type="GO" id="GO:0005509">
    <property type="term" value="F:calcium ion binding"/>
    <property type="evidence" value="ECO:0007669"/>
    <property type="project" value="InterPro"/>
</dbReference>
<dbReference type="PROSITE" id="PS00018">
    <property type="entry name" value="EF_HAND_1"/>
    <property type="match status" value="2"/>
</dbReference>
<feature type="domain" description="EF-hand" evidence="5">
    <location>
        <begin position="149"/>
        <end position="184"/>
    </location>
</feature>
<evidence type="ECO:0000256" key="3">
    <source>
        <dbReference type="ARBA" id="ARBA00022837"/>
    </source>
</evidence>
<keyword evidence="1" id="KW-0479">Metal-binding</keyword>
<keyword evidence="2" id="KW-0677">Repeat</keyword>
<protein>
    <submittedName>
        <fullName evidence="6">Centrin</fullName>
    </submittedName>
</protein>
<evidence type="ECO:0000313" key="6">
    <source>
        <dbReference type="EMBL" id="KAL0477509.1"/>
    </source>
</evidence>
<dbReference type="InterPro" id="IPR050230">
    <property type="entry name" value="CALM/Myosin/TropC-like"/>
</dbReference>
<gene>
    <name evidence="6" type="ORF">AKO1_010863</name>
</gene>
<dbReference type="InterPro" id="IPR002048">
    <property type="entry name" value="EF_hand_dom"/>
</dbReference>
<feature type="domain" description="EF-hand" evidence="5">
    <location>
        <begin position="113"/>
        <end position="148"/>
    </location>
</feature>
<feature type="region of interest" description="Disordered" evidence="4">
    <location>
        <begin position="1"/>
        <end position="22"/>
    </location>
</feature>
<dbReference type="SMART" id="SM00054">
    <property type="entry name" value="EFh"/>
    <property type="match status" value="4"/>
</dbReference>
<comment type="caution">
    <text evidence="6">The sequence shown here is derived from an EMBL/GenBank/DDBJ whole genome shotgun (WGS) entry which is preliminary data.</text>
</comment>
<dbReference type="PANTHER" id="PTHR23048">
    <property type="entry name" value="MYOSIN LIGHT CHAIN 1, 3"/>
    <property type="match status" value="1"/>
</dbReference>
<evidence type="ECO:0000259" key="5">
    <source>
        <dbReference type="PROSITE" id="PS50222"/>
    </source>
</evidence>
<dbReference type="EMBL" id="JAOPGA020000191">
    <property type="protein sequence ID" value="KAL0477509.1"/>
    <property type="molecule type" value="Genomic_DNA"/>
</dbReference>
<organism evidence="6 7">
    <name type="scientific">Acrasis kona</name>
    <dbReference type="NCBI Taxonomy" id="1008807"/>
    <lineage>
        <taxon>Eukaryota</taxon>
        <taxon>Discoba</taxon>
        <taxon>Heterolobosea</taxon>
        <taxon>Tetramitia</taxon>
        <taxon>Eutetramitia</taxon>
        <taxon>Acrasidae</taxon>
        <taxon>Acrasis</taxon>
    </lineage>
</organism>
<proteinExistence type="predicted"/>
<dbReference type="CDD" id="cd00051">
    <property type="entry name" value="EFh"/>
    <property type="match status" value="2"/>
</dbReference>
<dbReference type="SUPFAM" id="SSF47473">
    <property type="entry name" value="EF-hand"/>
    <property type="match status" value="1"/>
</dbReference>
<evidence type="ECO:0000256" key="1">
    <source>
        <dbReference type="ARBA" id="ARBA00022723"/>
    </source>
</evidence>
<feature type="domain" description="EF-hand" evidence="5">
    <location>
        <begin position="27"/>
        <end position="62"/>
    </location>
</feature>
<evidence type="ECO:0000256" key="2">
    <source>
        <dbReference type="ARBA" id="ARBA00022737"/>
    </source>
</evidence>
<keyword evidence="7" id="KW-1185">Reference proteome</keyword>
<dbReference type="FunFam" id="1.10.238.10:FF:000077">
    <property type="entry name" value="Centrin 1"/>
    <property type="match status" value="1"/>
</dbReference>
<dbReference type="InterPro" id="IPR018247">
    <property type="entry name" value="EF_Hand_1_Ca_BS"/>
</dbReference>
<dbReference type="PANTHER" id="PTHR23048:SF59">
    <property type="entry name" value="EF-HAND SUPERFAMILY PROTEIN"/>
    <property type="match status" value="1"/>
</dbReference>
<reference evidence="6 7" key="1">
    <citation type="submission" date="2024-03" db="EMBL/GenBank/DDBJ databases">
        <title>The Acrasis kona genome and developmental transcriptomes reveal deep origins of eukaryotic multicellular pathways.</title>
        <authorList>
            <person name="Sheikh S."/>
            <person name="Fu C.-J."/>
            <person name="Brown M.W."/>
            <person name="Baldauf S.L."/>
        </authorList>
    </citation>
    <scope>NUCLEOTIDE SEQUENCE [LARGE SCALE GENOMIC DNA]</scope>
    <source>
        <strain evidence="6 7">ATCC MYA-3509</strain>
    </source>
</reference>
<name>A0AAW2YLI1_9EUKA</name>
<dbReference type="AlphaFoldDB" id="A0AAW2YLI1"/>